<sequence>MKRIISCAILFSSVLSFTSAASGILTEKNLSSNWLISWRKVLSRPVAPITTMLPLPL</sequence>
<feature type="chain" id="PRO_5018729095" evidence="1">
    <location>
        <begin position="22"/>
        <end position="57"/>
    </location>
</feature>
<protein>
    <submittedName>
        <fullName evidence="2">Uncharacterized protein</fullName>
    </submittedName>
</protein>
<proteinExistence type="predicted"/>
<accession>A0A3S4Z6X4</accession>
<reference evidence="2 3" key="1">
    <citation type="submission" date="2018-12" db="EMBL/GenBank/DDBJ databases">
        <authorList>
            <consortium name="Pathogen Informatics"/>
        </authorList>
    </citation>
    <scope>NUCLEOTIDE SEQUENCE [LARGE SCALE GENOMIC DNA]</scope>
    <source>
        <strain evidence="2 3">NCTC13193</strain>
    </source>
</reference>
<dbReference type="EMBL" id="LR134492">
    <property type="protein sequence ID" value="VEI76882.1"/>
    <property type="molecule type" value="Genomic_DNA"/>
</dbReference>
<evidence type="ECO:0000313" key="3">
    <source>
        <dbReference type="Proteomes" id="UP000270487"/>
    </source>
</evidence>
<dbReference type="Proteomes" id="UP000270487">
    <property type="component" value="Chromosome"/>
</dbReference>
<organism evidence="2 3">
    <name type="scientific">Serratia fonticola</name>
    <dbReference type="NCBI Taxonomy" id="47917"/>
    <lineage>
        <taxon>Bacteria</taxon>
        <taxon>Pseudomonadati</taxon>
        <taxon>Pseudomonadota</taxon>
        <taxon>Gammaproteobacteria</taxon>
        <taxon>Enterobacterales</taxon>
        <taxon>Yersiniaceae</taxon>
        <taxon>Serratia</taxon>
    </lineage>
</organism>
<keyword evidence="1" id="KW-0732">Signal</keyword>
<evidence type="ECO:0000256" key="1">
    <source>
        <dbReference type="SAM" id="SignalP"/>
    </source>
</evidence>
<dbReference type="AlphaFoldDB" id="A0A3S4Z6X4"/>
<feature type="signal peptide" evidence="1">
    <location>
        <begin position="1"/>
        <end position="21"/>
    </location>
</feature>
<gene>
    <name evidence="2" type="ORF">NCTC13193_05544</name>
</gene>
<name>A0A3S4Z6X4_SERFO</name>
<evidence type="ECO:0000313" key="2">
    <source>
        <dbReference type="EMBL" id="VEI76882.1"/>
    </source>
</evidence>